<evidence type="ECO:0000256" key="14">
    <source>
        <dbReference type="ARBA" id="ARBA00047783"/>
    </source>
</evidence>
<accession>A0A9D1SKG4</accession>
<evidence type="ECO:0000256" key="16">
    <source>
        <dbReference type="PIRSR" id="PIRSR000386-1"/>
    </source>
</evidence>
<evidence type="ECO:0000256" key="17">
    <source>
        <dbReference type="RuleBase" id="RU003464"/>
    </source>
</evidence>
<gene>
    <name evidence="15 19" type="primary">trmD</name>
    <name evidence="19" type="ORF">IAB07_05645</name>
</gene>
<keyword evidence="9 15" id="KW-0808">Transferase</keyword>
<evidence type="ECO:0000256" key="5">
    <source>
        <dbReference type="ARBA" id="ARBA00012807"/>
    </source>
</evidence>
<evidence type="ECO:0000256" key="8">
    <source>
        <dbReference type="ARBA" id="ARBA00022603"/>
    </source>
</evidence>
<feature type="domain" description="tRNA methyltransferase TRMD/TRM10-type" evidence="18">
    <location>
        <begin position="1"/>
        <end position="223"/>
    </location>
</feature>
<dbReference type="NCBIfam" id="TIGR00088">
    <property type="entry name" value="trmD"/>
    <property type="match status" value="1"/>
</dbReference>
<sequence length="223" mass="25058">MRIDVATLFPEMFDCLSYGVIGRAIENKLISVNAENIRDHTADKHGKCDDTPFGGGAGMVMTPQPIHDTINALDPDRKALRIYMSPKGKTLDQKTVLRLAQREWILILCGNYEGVDQRVIDEDIDEEISVGDYVLTGGELPAMVLINAVARYVKGVLGSDRSTDEESFSDGLLEYPQYTRPRNFLGKEVPEVLLSGDHAAIAKWRREKQLEITRLRRPDLLEK</sequence>
<keyword evidence="11 15" id="KW-0819">tRNA processing</keyword>
<keyword evidence="8 15" id="KW-0489">Methyltransferase</keyword>
<dbReference type="EC" id="2.1.1.228" evidence="5 15"/>
<feature type="binding site" evidence="15 16">
    <location>
        <begin position="130"/>
        <end position="135"/>
    </location>
    <ligand>
        <name>S-adenosyl-L-methionine</name>
        <dbReference type="ChEBI" id="CHEBI:59789"/>
    </ligand>
</feature>
<dbReference type="GO" id="GO:0052906">
    <property type="term" value="F:tRNA (guanine(37)-N1)-methyltransferase activity"/>
    <property type="evidence" value="ECO:0007669"/>
    <property type="project" value="UniProtKB-UniRule"/>
</dbReference>
<dbReference type="Gene3D" id="3.40.1280.10">
    <property type="match status" value="1"/>
</dbReference>
<keyword evidence="7 15" id="KW-0963">Cytoplasm</keyword>
<evidence type="ECO:0000256" key="15">
    <source>
        <dbReference type="HAMAP-Rule" id="MF_00605"/>
    </source>
</evidence>
<evidence type="ECO:0000256" key="2">
    <source>
        <dbReference type="ARBA" id="ARBA00004496"/>
    </source>
</evidence>
<feature type="binding site" evidence="15 16">
    <location>
        <position position="110"/>
    </location>
    <ligand>
        <name>S-adenosyl-L-methionine</name>
        <dbReference type="ChEBI" id="CHEBI:59789"/>
    </ligand>
</feature>
<dbReference type="InterPro" id="IPR029026">
    <property type="entry name" value="tRNA_m1G_MTases_N"/>
</dbReference>
<dbReference type="NCBIfam" id="NF000648">
    <property type="entry name" value="PRK00026.1"/>
    <property type="match status" value="1"/>
</dbReference>
<comment type="subcellular location">
    <subcellularLocation>
        <location evidence="2 15 17">Cytoplasm</location>
    </subcellularLocation>
</comment>
<dbReference type="FunFam" id="1.10.1270.20:FF:000001">
    <property type="entry name" value="tRNA (guanine-N(1)-)-methyltransferase"/>
    <property type="match status" value="1"/>
</dbReference>
<evidence type="ECO:0000256" key="9">
    <source>
        <dbReference type="ARBA" id="ARBA00022679"/>
    </source>
</evidence>
<dbReference type="CDD" id="cd18080">
    <property type="entry name" value="TrmD-like"/>
    <property type="match status" value="1"/>
</dbReference>
<proteinExistence type="inferred from homology"/>
<comment type="caution">
    <text evidence="19">The sequence shown here is derived from an EMBL/GenBank/DDBJ whole genome shotgun (WGS) entry which is preliminary data.</text>
</comment>
<dbReference type="Proteomes" id="UP000824145">
    <property type="component" value="Unassembled WGS sequence"/>
</dbReference>
<evidence type="ECO:0000256" key="4">
    <source>
        <dbReference type="ARBA" id="ARBA00011738"/>
    </source>
</evidence>
<reference evidence="19" key="2">
    <citation type="journal article" date="2021" name="PeerJ">
        <title>Extensive microbial diversity within the chicken gut microbiome revealed by metagenomics and culture.</title>
        <authorList>
            <person name="Gilroy R."/>
            <person name="Ravi A."/>
            <person name="Getino M."/>
            <person name="Pursley I."/>
            <person name="Horton D.L."/>
            <person name="Alikhan N.F."/>
            <person name="Baker D."/>
            <person name="Gharbi K."/>
            <person name="Hall N."/>
            <person name="Watson M."/>
            <person name="Adriaenssens E.M."/>
            <person name="Foster-Nyarko E."/>
            <person name="Jarju S."/>
            <person name="Secka A."/>
            <person name="Antonio M."/>
            <person name="Oren A."/>
            <person name="Chaudhuri R.R."/>
            <person name="La Ragione R."/>
            <person name="Hildebrand F."/>
            <person name="Pallen M.J."/>
        </authorList>
    </citation>
    <scope>NUCLEOTIDE SEQUENCE</scope>
    <source>
        <strain evidence="19">9366</strain>
    </source>
</reference>
<evidence type="ECO:0000256" key="10">
    <source>
        <dbReference type="ARBA" id="ARBA00022691"/>
    </source>
</evidence>
<evidence type="ECO:0000313" key="19">
    <source>
        <dbReference type="EMBL" id="HIU63230.1"/>
    </source>
</evidence>
<evidence type="ECO:0000256" key="13">
    <source>
        <dbReference type="ARBA" id="ARBA00033392"/>
    </source>
</evidence>
<organism evidence="19 20">
    <name type="scientific">Candidatus Caccalectryoclostridium excrementigallinarum</name>
    <dbReference type="NCBI Taxonomy" id="2840710"/>
    <lineage>
        <taxon>Bacteria</taxon>
        <taxon>Bacillati</taxon>
        <taxon>Bacillota</taxon>
        <taxon>Clostridia</taxon>
        <taxon>Christensenellales</taxon>
        <taxon>Christensenellaceae</taxon>
        <taxon>Christensenellaceae incertae sedis</taxon>
        <taxon>Candidatus Caccalectryoclostridium</taxon>
    </lineage>
</organism>
<dbReference type="PANTHER" id="PTHR46417:SF1">
    <property type="entry name" value="TRNA (GUANINE-N(1)-)-METHYLTRANSFERASE"/>
    <property type="match status" value="1"/>
</dbReference>
<dbReference type="SUPFAM" id="SSF75217">
    <property type="entry name" value="alpha/beta knot"/>
    <property type="match status" value="1"/>
</dbReference>
<dbReference type="InterPro" id="IPR023148">
    <property type="entry name" value="tRNA_m1G_MeTrfase_C_sf"/>
</dbReference>
<dbReference type="GO" id="GO:0005829">
    <property type="term" value="C:cytosol"/>
    <property type="evidence" value="ECO:0007669"/>
    <property type="project" value="TreeGrafter"/>
</dbReference>
<evidence type="ECO:0000256" key="11">
    <source>
        <dbReference type="ARBA" id="ARBA00022694"/>
    </source>
</evidence>
<dbReference type="AlphaFoldDB" id="A0A9D1SKG4"/>
<evidence type="ECO:0000256" key="1">
    <source>
        <dbReference type="ARBA" id="ARBA00002634"/>
    </source>
</evidence>
<comment type="catalytic activity">
    <reaction evidence="14 15 17">
        <text>guanosine(37) in tRNA + S-adenosyl-L-methionine = N(1)-methylguanosine(37) in tRNA + S-adenosyl-L-homocysteine + H(+)</text>
        <dbReference type="Rhea" id="RHEA:36899"/>
        <dbReference type="Rhea" id="RHEA-COMP:10145"/>
        <dbReference type="Rhea" id="RHEA-COMP:10147"/>
        <dbReference type="ChEBI" id="CHEBI:15378"/>
        <dbReference type="ChEBI" id="CHEBI:57856"/>
        <dbReference type="ChEBI" id="CHEBI:59789"/>
        <dbReference type="ChEBI" id="CHEBI:73542"/>
        <dbReference type="ChEBI" id="CHEBI:74269"/>
        <dbReference type="EC" id="2.1.1.228"/>
    </reaction>
</comment>
<dbReference type="GO" id="GO:0002939">
    <property type="term" value="P:tRNA N1-guanine methylation"/>
    <property type="evidence" value="ECO:0007669"/>
    <property type="project" value="TreeGrafter"/>
</dbReference>
<reference evidence="19" key="1">
    <citation type="submission" date="2020-10" db="EMBL/GenBank/DDBJ databases">
        <authorList>
            <person name="Gilroy R."/>
        </authorList>
    </citation>
    <scope>NUCLEOTIDE SEQUENCE</scope>
    <source>
        <strain evidence="19">9366</strain>
    </source>
</reference>
<comment type="similarity">
    <text evidence="3 15 17">Belongs to the RNA methyltransferase TrmD family.</text>
</comment>
<evidence type="ECO:0000256" key="7">
    <source>
        <dbReference type="ARBA" id="ARBA00022490"/>
    </source>
</evidence>
<dbReference type="EMBL" id="DVNJ01000031">
    <property type="protein sequence ID" value="HIU63230.1"/>
    <property type="molecule type" value="Genomic_DNA"/>
</dbReference>
<dbReference type="InterPro" id="IPR029028">
    <property type="entry name" value="Alpha/beta_knot_MTases"/>
</dbReference>
<dbReference type="PIRSF" id="PIRSF000386">
    <property type="entry name" value="tRNA_mtase"/>
    <property type="match status" value="1"/>
</dbReference>
<evidence type="ECO:0000256" key="12">
    <source>
        <dbReference type="ARBA" id="ARBA00029736"/>
    </source>
</evidence>
<dbReference type="PANTHER" id="PTHR46417">
    <property type="entry name" value="TRNA (GUANINE-N(1)-)-METHYLTRANSFERASE"/>
    <property type="match status" value="1"/>
</dbReference>
<evidence type="ECO:0000313" key="20">
    <source>
        <dbReference type="Proteomes" id="UP000824145"/>
    </source>
</evidence>
<evidence type="ECO:0000256" key="6">
    <source>
        <dbReference type="ARBA" id="ARBA00014679"/>
    </source>
</evidence>
<comment type="subunit">
    <text evidence="4 15 17">Homodimer.</text>
</comment>
<dbReference type="HAMAP" id="MF_00605">
    <property type="entry name" value="TrmD"/>
    <property type="match status" value="1"/>
</dbReference>
<evidence type="ECO:0000259" key="18">
    <source>
        <dbReference type="Pfam" id="PF01746"/>
    </source>
</evidence>
<dbReference type="InterPro" id="IPR002649">
    <property type="entry name" value="tRNA_m1G_MeTrfase_TrmD"/>
</dbReference>
<dbReference type="InterPro" id="IPR016009">
    <property type="entry name" value="tRNA_MeTrfase_TRMD/TRM10"/>
</dbReference>
<dbReference type="FunFam" id="3.40.1280.10:FF:000001">
    <property type="entry name" value="tRNA (guanine-N(1)-)-methyltransferase"/>
    <property type="match status" value="1"/>
</dbReference>
<dbReference type="Pfam" id="PF01746">
    <property type="entry name" value="tRNA_m1G_MT"/>
    <property type="match status" value="1"/>
</dbReference>
<evidence type="ECO:0000256" key="3">
    <source>
        <dbReference type="ARBA" id="ARBA00007630"/>
    </source>
</evidence>
<keyword evidence="10 15" id="KW-0949">S-adenosyl-L-methionine</keyword>
<comment type="function">
    <text evidence="1 15 17">Specifically methylates guanosine-37 in various tRNAs.</text>
</comment>
<dbReference type="Gene3D" id="1.10.1270.20">
    <property type="entry name" value="tRNA(m1g37)methyltransferase, domain 2"/>
    <property type="match status" value="1"/>
</dbReference>
<name>A0A9D1SKG4_9FIRM</name>
<protein>
    <recommendedName>
        <fullName evidence="6 15">tRNA (guanine-N(1)-)-methyltransferase</fullName>
        <ecNumber evidence="5 15">2.1.1.228</ecNumber>
    </recommendedName>
    <alternativeName>
        <fullName evidence="12 15">M1G-methyltransferase</fullName>
    </alternativeName>
    <alternativeName>
        <fullName evidence="13 15">tRNA [GM37] methyltransferase</fullName>
    </alternativeName>
</protein>